<comment type="caution">
    <text evidence="2">The sequence shown here is derived from an EMBL/GenBank/DDBJ whole genome shotgun (WGS) entry which is preliminary data.</text>
</comment>
<dbReference type="EMBL" id="JAEPWM010000007">
    <property type="protein sequence ID" value="MBK6007761.1"/>
    <property type="molecule type" value="Genomic_DNA"/>
</dbReference>
<dbReference type="InterPro" id="IPR007410">
    <property type="entry name" value="LpqE-like"/>
</dbReference>
<reference evidence="2" key="1">
    <citation type="journal article" date="2012" name="J. Microbiol. Biotechnol.">
        <title>Ramlibacter ginsenosidimutans sp. nov., with ginsenoside-converting activity.</title>
        <authorList>
            <person name="Wang L."/>
            <person name="An D.S."/>
            <person name="Kim S.G."/>
            <person name="Jin F.X."/>
            <person name="Kim S.C."/>
            <person name="Lee S.T."/>
            <person name="Im W.T."/>
        </authorList>
    </citation>
    <scope>NUCLEOTIDE SEQUENCE</scope>
    <source>
        <strain evidence="2">KACC 17527</strain>
    </source>
</reference>
<keyword evidence="1" id="KW-0732">Signal</keyword>
<proteinExistence type="predicted"/>
<organism evidence="2 3">
    <name type="scientific">Ramlibacter ginsenosidimutans</name>
    <dbReference type="NCBI Taxonomy" id="502333"/>
    <lineage>
        <taxon>Bacteria</taxon>
        <taxon>Pseudomonadati</taxon>
        <taxon>Pseudomonadota</taxon>
        <taxon>Betaproteobacteria</taxon>
        <taxon>Burkholderiales</taxon>
        <taxon>Comamonadaceae</taxon>
        <taxon>Ramlibacter</taxon>
    </lineage>
</organism>
<dbReference type="PANTHER" id="PTHR36302">
    <property type="entry name" value="BLR7088 PROTEIN"/>
    <property type="match status" value="1"/>
</dbReference>
<feature type="chain" id="PRO_5037944346" evidence="1">
    <location>
        <begin position="22"/>
        <end position="148"/>
    </location>
</feature>
<accession>A0A934WNJ4</accession>
<dbReference type="Proteomes" id="UP000630528">
    <property type="component" value="Unassembled WGS sequence"/>
</dbReference>
<sequence length="148" mass="15195">MKKTWIAGALLCAAFASFAQSAPKLTIAHAWARPTVPGQPTSGAYMTLTAGEPLVLVGASTPVAGMAEVHQMKMDGDVMRMGGVDGIALPAGQPVELKPGGYHIMLMHLHAPLKAGTNIPLTLTLKNASGAQVQVQASVPVSAQPPAH</sequence>
<dbReference type="AlphaFoldDB" id="A0A934WNJ4"/>
<name>A0A934WNJ4_9BURK</name>
<evidence type="ECO:0000313" key="3">
    <source>
        <dbReference type="Proteomes" id="UP000630528"/>
    </source>
</evidence>
<evidence type="ECO:0000313" key="2">
    <source>
        <dbReference type="EMBL" id="MBK6007761.1"/>
    </source>
</evidence>
<dbReference type="PANTHER" id="PTHR36302:SF1">
    <property type="entry name" value="COPPER CHAPERONE PCU(A)C"/>
    <property type="match status" value="1"/>
</dbReference>
<keyword evidence="3" id="KW-1185">Reference proteome</keyword>
<dbReference type="RefSeq" id="WP_201173869.1">
    <property type="nucleotide sequence ID" value="NZ_JAEPWM010000007.1"/>
</dbReference>
<dbReference type="Pfam" id="PF04314">
    <property type="entry name" value="PCuAC"/>
    <property type="match status" value="1"/>
</dbReference>
<dbReference type="SUPFAM" id="SSF110087">
    <property type="entry name" value="DR1885-like metal-binding protein"/>
    <property type="match status" value="1"/>
</dbReference>
<protein>
    <submittedName>
        <fullName evidence="2">Copper chaperone PCu(A)C</fullName>
    </submittedName>
</protein>
<gene>
    <name evidence="2" type="ORF">JJB11_16805</name>
</gene>
<reference evidence="2" key="2">
    <citation type="submission" date="2021-01" db="EMBL/GenBank/DDBJ databases">
        <authorList>
            <person name="Kang M."/>
        </authorList>
    </citation>
    <scope>NUCLEOTIDE SEQUENCE</scope>
    <source>
        <strain evidence="2">KACC 17527</strain>
    </source>
</reference>
<dbReference type="InterPro" id="IPR058248">
    <property type="entry name" value="Lxx211020-like"/>
</dbReference>
<dbReference type="InterPro" id="IPR036182">
    <property type="entry name" value="PCuAC_sf"/>
</dbReference>
<feature type="signal peptide" evidence="1">
    <location>
        <begin position="1"/>
        <end position="21"/>
    </location>
</feature>
<evidence type="ECO:0000256" key="1">
    <source>
        <dbReference type="SAM" id="SignalP"/>
    </source>
</evidence>
<dbReference type="Gene3D" id="2.60.40.1890">
    <property type="entry name" value="PCu(A)C copper chaperone"/>
    <property type="match status" value="1"/>
</dbReference>